<comment type="caution">
    <text evidence="2">The sequence shown here is derived from an EMBL/GenBank/DDBJ whole genome shotgun (WGS) entry which is preliminary data.</text>
</comment>
<evidence type="ECO:0000313" key="3">
    <source>
        <dbReference type="Proteomes" id="UP000735302"/>
    </source>
</evidence>
<reference evidence="2 3" key="1">
    <citation type="journal article" date="2021" name="Elife">
        <title>Chloroplast acquisition without the gene transfer in kleptoplastic sea slugs, Plakobranchus ocellatus.</title>
        <authorList>
            <person name="Maeda T."/>
            <person name="Takahashi S."/>
            <person name="Yoshida T."/>
            <person name="Shimamura S."/>
            <person name="Takaki Y."/>
            <person name="Nagai Y."/>
            <person name="Toyoda A."/>
            <person name="Suzuki Y."/>
            <person name="Arimoto A."/>
            <person name="Ishii H."/>
            <person name="Satoh N."/>
            <person name="Nishiyama T."/>
            <person name="Hasebe M."/>
            <person name="Maruyama T."/>
            <person name="Minagawa J."/>
            <person name="Obokata J."/>
            <person name="Shigenobu S."/>
        </authorList>
    </citation>
    <scope>NUCLEOTIDE SEQUENCE [LARGE SCALE GENOMIC DNA]</scope>
</reference>
<protein>
    <submittedName>
        <fullName evidence="2">Uncharacterized protein</fullName>
    </submittedName>
</protein>
<sequence length="84" mass="9108">MLHAIITRGSEDAAVLIADSGRARPLLRLGFVVTKSECKTICAEKTRTHAVVPCARKQWETTTTTVISSGSGGRIRRGQKLQNT</sequence>
<dbReference type="Proteomes" id="UP000735302">
    <property type="component" value="Unassembled WGS sequence"/>
</dbReference>
<proteinExistence type="predicted"/>
<evidence type="ECO:0000256" key="1">
    <source>
        <dbReference type="SAM" id="MobiDB-lite"/>
    </source>
</evidence>
<accession>A0AAV4A6B8</accession>
<feature type="compositionally biased region" description="Basic residues" evidence="1">
    <location>
        <begin position="74"/>
        <end position="84"/>
    </location>
</feature>
<organism evidence="2 3">
    <name type="scientific">Plakobranchus ocellatus</name>
    <dbReference type="NCBI Taxonomy" id="259542"/>
    <lineage>
        <taxon>Eukaryota</taxon>
        <taxon>Metazoa</taxon>
        <taxon>Spiralia</taxon>
        <taxon>Lophotrochozoa</taxon>
        <taxon>Mollusca</taxon>
        <taxon>Gastropoda</taxon>
        <taxon>Heterobranchia</taxon>
        <taxon>Euthyneura</taxon>
        <taxon>Panpulmonata</taxon>
        <taxon>Sacoglossa</taxon>
        <taxon>Placobranchoidea</taxon>
        <taxon>Plakobranchidae</taxon>
        <taxon>Plakobranchus</taxon>
    </lineage>
</organism>
<evidence type="ECO:0000313" key="2">
    <source>
        <dbReference type="EMBL" id="GFO03816.1"/>
    </source>
</evidence>
<dbReference type="EMBL" id="BLXT01003731">
    <property type="protein sequence ID" value="GFO03816.1"/>
    <property type="molecule type" value="Genomic_DNA"/>
</dbReference>
<dbReference type="AlphaFoldDB" id="A0AAV4A6B8"/>
<name>A0AAV4A6B8_9GAST</name>
<gene>
    <name evidence="2" type="ORF">PoB_003032100</name>
</gene>
<feature type="region of interest" description="Disordered" evidence="1">
    <location>
        <begin position="65"/>
        <end position="84"/>
    </location>
</feature>
<keyword evidence="3" id="KW-1185">Reference proteome</keyword>